<dbReference type="GO" id="GO:0042781">
    <property type="term" value="F:3'-tRNA processing endoribonuclease activity"/>
    <property type="evidence" value="ECO:0007669"/>
    <property type="project" value="UniProtKB-UniRule"/>
</dbReference>
<feature type="binding site" evidence="8">
    <location>
        <position position="142"/>
    </location>
    <ligand>
        <name>Zn(2+)</name>
        <dbReference type="ChEBI" id="CHEBI:29105"/>
        <label>1</label>
        <note>catalytic</note>
    </ligand>
</feature>
<comment type="cofactor">
    <cofactor evidence="8">
        <name>Zn(2+)</name>
        <dbReference type="ChEBI" id="CHEBI:29105"/>
    </cofactor>
    <text evidence="8">Binds 2 Zn(2+) ions.</text>
</comment>
<evidence type="ECO:0000256" key="7">
    <source>
        <dbReference type="ARBA" id="ARBA00022833"/>
    </source>
</evidence>
<dbReference type="GO" id="GO:0008270">
    <property type="term" value="F:zinc ion binding"/>
    <property type="evidence" value="ECO:0007669"/>
    <property type="project" value="UniProtKB-UniRule"/>
</dbReference>
<proteinExistence type="inferred from homology"/>
<feature type="binding site" evidence="8">
    <location>
        <position position="67"/>
    </location>
    <ligand>
        <name>Zn(2+)</name>
        <dbReference type="ChEBI" id="CHEBI:29105"/>
        <label>2</label>
        <note>catalytic</note>
    </ligand>
</feature>
<keyword evidence="10" id="KW-1185">Reference proteome</keyword>
<organism evidence="9 10">
    <name type="scientific">Pedobacter steynii</name>
    <dbReference type="NCBI Taxonomy" id="430522"/>
    <lineage>
        <taxon>Bacteria</taxon>
        <taxon>Pseudomonadati</taxon>
        <taxon>Bacteroidota</taxon>
        <taxon>Sphingobacteriia</taxon>
        <taxon>Sphingobacteriales</taxon>
        <taxon>Sphingobacteriaceae</taxon>
        <taxon>Pedobacter</taxon>
    </lineage>
</organism>
<dbReference type="EMBL" id="FNGY01000001">
    <property type="protein sequence ID" value="SDL40676.1"/>
    <property type="molecule type" value="Genomic_DNA"/>
</dbReference>
<gene>
    <name evidence="8" type="primary">rnz</name>
    <name evidence="9" type="ORF">SAMN05421820_101363</name>
</gene>
<dbReference type="InterPro" id="IPR036866">
    <property type="entry name" value="RibonucZ/Hydroxyglut_hydro"/>
</dbReference>
<feature type="binding site" evidence="8">
    <location>
        <position position="62"/>
    </location>
    <ligand>
        <name>Zn(2+)</name>
        <dbReference type="ChEBI" id="CHEBI:29105"/>
        <label>1</label>
        <note>catalytic</note>
    </ligand>
</feature>
<feature type="binding site" evidence="8">
    <location>
        <position position="64"/>
    </location>
    <ligand>
        <name>Zn(2+)</name>
        <dbReference type="ChEBI" id="CHEBI:29105"/>
        <label>1</label>
        <note>catalytic</note>
    </ligand>
</feature>
<keyword evidence="7 8" id="KW-0862">Zinc</keyword>
<dbReference type="Gene3D" id="3.60.15.10">
    <property type="entry name" value="Ribonuclease Z/Hydroxyacylglutathione hydrolase-like"/>
    <property type="match status" value="1"/>
</dbReference>
<evidence type="ECO:0000256" key="6">
    <source>
        <dbReference type="ARBA" id="ARBA00022801"/>
    </source>
</evidence>
<keyword evidence="4 8" id="KW-0479">Metal-binding</keyword>
<feature type="binding site" evidence="8">
    <location>
        <position position="270"/>
    </location>
    <ligand>
        <name>Zn(2+)</name>
        <dbReference type="ChEBI" id="CHEBI:29105"/>
        <label>2</label>
        <note>catalytic</note>
    </ligand>
</feature>
<dbReference type="STRING" id="430522.BFS30_26575"/>
<comment type="subunit">
    <text evidence="1 8">Homodimer.</text>
</comment>
<keyword evidence="2 8" id="KW-0819">tRNA processing</keyword>
<feature type="binding site" evidence="8">
    <location>
        <position position="66"/>
    </location>
    <ligand>
        <name>Zn(2+)</name>
        <dbReference type="ChEBI" id="CHEBI:29105"/>
        <label>2</label>
        <note>catalytic</note>
    </ligand>
</feature>
<dbReference type="InterPro" id="IPR013471">
    <property type="entry name" value="RNase_Z/BN"/>
</dbReference>
<name>A0A1G9JTT1_9SPHI</name>
<evidence type="ECO:0000256" key="3">
    <source>
        <dbReference type="ARBA" id="ARBA00022722"/>
    </source>
</evidence>
<evidence type="ECO:0000256" key="8">
    <source>
        <dbReference type="HAMAP-Rule" id="MF_01818"/>
    </source>
</evidence>
<evidence type="ECO:0000313" key="9">
    <source>
        <dbReference type="EMBL" id="SDL40676.1"/>
    </source>
</evidence>
<dbReference type="NCBIfam" id="NF000801">
    <property type="entry name" value="PRK00055.1-3"/>
    <property type="match status" value="1"/>
</dbReference>
<keyword evidence="6 8" id="KW-0378">Hydrolase</keyword>
<evidence type="ECO:0000256" key="4">
    <source>
        <dbReference type="ARBA" id="ARBA00022723"/>
    </source>
</evidence>
<dbReference type="PANTHER" id="PTHR46018">
    <property type="entry name" value="ZINC PHOSPHODIESTERASE ELAC PROTEIN 1"/>
    <property type="match status" value="1"/>
</dbReference>
<dbReference type="HAMAP" id="MF_01818">
    <property type="entry name" value="RNase_Z_BN"/>
    <property type="match status" value="1"/>
</dbReference>
<feature type="binding site" evidence="8">
    <location>
        <position position="212"/>
    </location>
    <ligand>
        <name>Zn(2+)</name>
        <dbReference type="ChEBI" id="CHEBI:29105"/>
        <label>2</label>
        <note>catalytic</note>
    </ligand>
</feature>
<sequence length="303" mass="34342">MKFEVTILGSSSATPVYNRNPSAQLLNCNEKFYLIDCGEGTQQQLIKYGFKASKIDFVFISHLHGDHYFGLIGLLSTMHLNGRIKPIKIFAPAALMEILDLQFKHSETILRYPLEFVAITADTAQLIFENSDLTVSTIVLNHRIPCTGFVFTEKKRLRKVIVEKLEEENIPLEYYPLLKRGVDLTLPDGTILLNKDYTTDSDEPRKYAYCSDTLCDGSYFEQIKDCNTLYHEATFLHEMLERANQTHHTTALQAAETAITTGAKKLLIGHFSSRYKTLQPLLEEAVSAFENTQLAQEGSTFQI</sequence>
<feature type="binding site" evidence="8">
    <location>
        <position position="212"/>
    </location>
    <ligand>
        <name>Zn(2+)</name>
        <dbReference type="ChEBI" id="CHEBI:29105"/>
        <label>1</label>
        <note>catalytic</note>
    </ligand>
</feature>
<dbReference type="Proteomes" id="UP000183200">
    <property type="component" value="Unassembled WGS sequence"/>
</dbReference>
<keyword evidence="3 8" id="KW-0540">Nuclease</keyword>
<evidence type="ECO:0000256" key="2">
    <source>
        <dbReference type="ARBA" id="ARBA00022694"/>
    </source>
</evidence>
<comment type="catalytic activity">
    <reaction evidence="8">
        <text>Endonucleolytic cleavage of RNA, removing extra 3' nucleotides from tRNA precursor, generating 3' termini of tRNAs. A 3'-hydroxy group is left at the tRNA terminus and a 5'-phosphoryl group is left at the trailer molecule.</text>
        <dbReference type="EC" id="3.1.26.11"/>
    </reaction>
</comment>
<dbReference type="EC" id="3.1.26.11" evidence="8"/>
<reference evidence="10" key="1">
    <citation type="submission" date="2016-10" db="EMBL/GenBank/DDBJ databases">
        <authorList>
            <person name="Varghese N."/>
            <person name="Submissions S."/>
        </authorList>
    </citation>
    <scope>NUCLEOTIDE SEQUENCE [LARGE SCALE GENOMIC DNA]</scope>
    <source>
        <strain evidence="10">DSM 19110</strain>
    </source>
</reference>
<dbReference type="AlphaFoldDB" id="A0A1G9JTT1"/>
<evidence type="ECO:0000256" key="5">
    <source>
        <dbReference type="ARBA" id="ARBA00022759"/>
    </source>
</evidence>
<evidence type="ECO:0000256" key="1">
    <source>
        <dbReference type="ARBA" id="ARBA00011738"/>
    </source>
</evidence>
<evidence type="ECO:0000313" key="10">
    <source>
        <dbReference type="Proteomes" id="UP000183200"/>
    </source>
</evidence>
<comment type="function">
    <text evidence="8">Zinc phosphodiesterase, which displays some tRNA 3'-processing endonuclease activity. Probably involved in tRNA maturation, by removing a 3'-trailer from precursor tRNA.</text>
</comment>
<dbReference type="RefSeq" id="WP_074604384.1">
    <property type="nucleotide sequence ID" value="NZ_FNGY01000001.1"/>
</dbReference>
<protein>
    <recommendedName>
        <fullName evidence="8">Ribonuclease Z</fullName>
        <shortName evidence="8">RNase Z</shortName>
        <ecNumber evidence="8">3.1.26.11</ecNumber>
    </recommendedName>
    <alternativeName>
        <fullName evidence="8">tRNA 3 endonuclease</fullName>
    </alternativeName>
    <alternativeName>
        <fullName evidence="8">tRNase Z</fullName>
    </alternativeName>
</protein>
<dbReference type="Pfam" id="PF23023">
    <property type="entry name" value="Anti-Pycsar_Apyc1"/>
    <property type="match status" value="1"/>
</dbReference>
<keyword evidence="5 8" id="KW-0255">Endonuclease</keyword>
<dbReference type="OrthoDB" id="9800940at2"/>
<accession>A0A1G9JTT1</accession>
<dbReference type="PANTHER" id="PTHR46018:SF2">
    <property type="entry name" value="ZINC PHOSPHODIESTERASE ELAC PROTEIN 1"/>
    <property type="match status" value="1"/>
</dbReference>
<comment type="similarity">
    <text evidence="8">Belongs to the RNase Z family.</text>
</comment>
<dbReference type="CDD" id="cd07717">
    <property type="entry name" value="RNaseZ_ZiPD-like_MBL-fold"/>
    <property type="match status" value="1"/>
</dbReference>
<feature type="active site" description="Proton acceptor" evidence="8">
    <location>
        <position position="66"/>
    </location>
</feature>
<dbReference type="SUPFAM" id="SSF56281">
    <property type="entry name" value="Metallo-hydrolase/oxidoreductase"/>
    <property type="match status" value="1"/>
</dbReference>